<dbReference type="PROSITE" id="PS50109">
    <property type="entry name" value="HIS_KIN"/>
    <property type="match status" value="1"/>
</dbReference>
<dbReference type="Gene3D" id="1.10.287.130">
    <property type="match status" value="1"/>
</dbReference>
<evidence type="ECO:0000256" key="1">
    <source>
        <dbReference type="ARBA" id="ARBA00000085"/>
    </source>
</evidence>
<evidence type="ECO:0000256" key="9">
    <source>
        <dbReference type="SAM" id="Phobius"/>
    </source>
</evidence>
<dbReference type="Pfam" id="PF02518">
    <property type="entry name" value="HATPase_c"/>
    <property type="match status" value="1"/>
</dbReference>
<keyword evidence="8" id="KW-0902">Two-component regulatory system</keyword>
<evidence type="ECO:0000256" key="4">
    <source>
        <dbReference type="ARBA" id="ARBA00022679"/>
    </source>
</evidence>
<dbReference type="InterPro" id="IPR004358">
    <property type="entry name" value="Sig_transdc_His_kin-like_C"/>
</dbReference>
<keyword evidence="6" id="KW-0418">Kinase</keyword>
<feature type="transmembrane region" description="Helical" evidence="9">
    <location>
        <begin position="238"/>
        <end position="260"/>
    </location>
</feature>
<keyword evidence="7 11" id="KW-0067">ATP-binding</keyword>
<keyword evidence="4" id="KW-0808">Transferase</keyword>
<dbReference type="PRINTS" id="PR00344">
    <property type="entry name" value="BCTRLSENSOR"/>
</dbReference>
<gene>
    <name evidence="11" type="ORF">VVD49_12915</name>
</gene>
<name>A0ABU6K5X0_9RHOO</name>
<dbReference type="PANTHER" id="PTHR43065:SF10">
    <property type="entry name" value="PEROXIDE STRESS-ACTIVATED HISTIDINE KINASE MAK3"/>
    <property type="match status" value="1"/>
</dbReference>
<comment type="catalytic activity">
    <reaction evidence="1">
        <text>ATP + protein L-histidine = ADP + protein N-phospho-L-histidine.</text>
        <dbReference type="EC" id="2.7.13.3"/>
    </reaction>
</comment>
<keyword evidence="12" id="KW-1185">Reference proteome</keyword>
<dbReference type="Proteomes" id="UP001331561">
    <property type="component" value="Unassembled WGS sequence"/>
</dbReference>
<dbReference type="InterPro" id="IPR003594">
    <property type="entry name" value="HATPase_dom"/>
</dbReference>
<keyword evidence="9" id="KW-0812">Transmembrane</keyword>
<keyword evidence="3" id="KW-0597">Phosphoprotein</keyword>
<dbReference type="RefSeq" id="WP_327599589.1">
    <property type="nucleotide sequence ID" value="NZ_JAYXHS010000002.1"/>
</dbReference>
<dbReference type="Gene3D" id="3.30.565.10">
    <property type="entry name" value="Histidine kinase-like ATPase, C-terminal domain"/>
    <property type="match status" value="1"/>
</dbReference>
<evidence type="ECO:0000256" key="7">
    <source>
        <dbReference type="ARBA" id="ARBA00022840"/>
    </source>
</evidence>
<dbReference type="SUPFAM" id="SSF55874">
    <property type="entry name" value="ATPase domain of HSP90 chaperone/DNA topoisomerase II/histidine kinase"/>
    <property type="match status" value="1"/>
</dbReference>
<dbReference type="InterPro" id="IPR005467">
    <property type="entry name" value="His_kinase_dom"/>
</dbReference>
<evidence type="ECO:0000313" key="12">
    <source>
        <dbReference type="Proteomes" id="UP001331561"/>
    </source>
</evidence>
<accession>A0ABU6K5X0</accession>
<evidence type="ECO:0000256" key="6">
    <source>
        <dbReference type="ARBA" id="ARBA00022777"/>
    </source>
</evidence>
<reference evidence="11 12" key="1">
    <citation type="submission" date="2024-01" db="EMBL/GenBank/DDBJ databases">
        <title>Uliginosibacterium soil sp. nov.</title>
        <authorList>
            <person name="Lv Y."/>
        </authorList>
    </citation>
    <scope>NUCLEOTIDE SEQUENCE [LARGE SCALE GENOMIC DNA]</scope>
    <source>
        <strain evidence="11 12">H3</strain>
    </source>
</reference>
<dbReference type="PANTHER" id="PTHR43065">
    <property type="entry name" value="SENSOR HISTIDINE KINASE"/>
    <property type="match status" value="1"/>
</dbReference>
<evidence type="ECO:0000256" key="5">
    <source>
        <dbReference type="ARBA" id="ARBA00022741"/>
    </source>
</evidence>
<dbReference type="InterPro" id="IPR036097">
    <property type="entry name" value="HisK_dim/P_sf"/>
</dbReference>
<keyword evidence="5" id="KW-0547">Nucleotide-binding</keyword>
<dbReference type="Pfam" id="PF00512">
    <property type="entry name" value="HisKA"/>
    <property type="match status" value="1"/>
</dbReference>
<sequence>MKSMISFLVHPRRRVWPVLLAWSLCCLLWGAWLVRTELQTTREDFETQSRILHRLLTQRAEQHEALFASLTALEPSLPQMPEALARSTLQSFIASIIASYPQVTAVQVWRFDAAGRQWAGDKGVPVAAALAGALSLAARDGQAVLPDAGGFTVLRRGNPSVWSLHVRADHLLGADEQPTPGVYLRLAPDAGPLLWERPASQQVWSQLAPLHFEKHLAVRSQPYLMTTEQAPLPAVLPWGRFVLGAVILLALCIASAWAIAQYRQRVLTQRQLALAHASRINAMGEVAAGMAHELNQPLAAVLSNVQAAVRWLQDDPPEVADAREAASAAAKQARRAGEILQRLRSFISPQASVREAVDLNAVLTSALSLVGESLQRRHVSVSSKLVDDLPSVSGERVAFEQVVVNLLLNAVDAMEAGGTLHRQIHVETSHTAERLLLSVRDSGPGLTDEIKARLFEPFFTTKSNGMGLGLSICENIVQQVGGDLSADNAEQGGAVFCMSLPRVTKNMKEAA</sequence>
<keyword evidence="9" id="KW-1133">Transmembrane helix</keyword>
<dbReference type="CDD" id="cd00082">
    <property type="entry name" value="HisKA"/>
    <property type="match status" value="1"/>
</dbReference>
<comment type="caution">
    <text evidence="11">The sequence shown here is derived from an EMBL/GenBank/DDBJ whole genome shotgun (WGS) entry which is preliminary data.</text>
</comment>
<dbReference type="InterPro" id="IPR003661">
    <property type="entry name" value="HisK_dim/P_dom"/>
</dbReference>
<evidence type="ECO:0000256" key="3">
    <source>
        <dbReference type="ARBA" id="ARBA00022553"/>
    </source>
</evidence>
<evidence type="ECO:0000256" key="8">
    <source>
        <dbReference type="ARBA" id="ARBA00023012"/>
    </source>
</evidence>
<dbReference type="EMBL" id="JAYXHS010000002">
    <property type="protein sequence ID" value="MEC5386630.1"/>
    <property type="molecule type" value="Genomic_DNA"/>
</dbReference>
<keyword evidence="9" id="KW-0472">Membrane</keyword>
<dbReference type="GO" id="GO:0005524">
    <property type="term" value="F:ATP binding"/>
    <property type="evidence" value="ECO:0007669"/>
    <property type="project" value="UniProtKB-KW"/>
</dbReference>
<organism evidence="11 12">
    <name type="scientific">Uliginosibacterium silvisoli</name>
    <dbReference type="NCBI Taxonomy" id="3114758"/>
    <lineage>
        <taxon>Bacteria</taxon>
        <taxon>Pseudomonadati</taxon>
        <taxon>Pseudomonadota</taxon>
        <taxon>Betaproteobacteria</taxon>
        <taxon>Rhodocyclales</taxon>
        <taxon>Zoogloeaceae</taxon>
        <taxon>Uliginosibacterium</taxon>
    </lineage>
</organism>
<dbReference type="SMART" id="SM00388">
    <property type="entry name" value="HisKA"/>
    <property type="match status" value="1"/>
</dbReference>
<feature type="domain" description="Histidine kinase" evidence="10">
    <location>
        <begin position="289"/>
        <end position="504"/>
    </location>
</feature>
<dbReference type="EC" id="2.7.13.3" evidence="2"/>
<dbReference type="SUPFAM" id="SSF47384">
    <property type="entry name" value="Homodimeric domain of signal transducing histidine kinase"/>
    <property type="match status" value="1"/>
</dbReference>
<proteinExistence type="predicted"/>
<evidence type="ECO:0000256" key="2">
    <source>
        <dbReference type="ARBA" id="ARBA00012438"/>
    </source>
</evidence>
<evidence type="ECO:0000313" key="11">
    <source>
        <dbReference type="EMBL" id="MEC5386630.1"/>
    </source>
</evidence>
<dbReference type="SMART" id="SM00387">
    <property type="entry name" value="HATPase_c"/>
    <property type="match status" value="1"/>
</dbReference>
<evidence type="ECO:0000259" key="10">
    <source>
        <dbReference type="PROSITE" id="PS50109"/>
    </source>
</evidence>
<protein>
    <recommendedName>
        <fullName evidence="2">histidine kinase</fullName>
        <ecNumber evidence="2">2.7.13.3</ecNumber>
    </recommendedName>
</protein>
<dbReference type="InterPro" id="IPR036890">
    <property type="entry name" value="HATPase_C_sf"/>
</dbReference>